<feature type="region of interest" description="Disordered" evidence="1">
    <location>
        <begin position="131"/>
        <end position="157"/>
    </location>
</feature>
<dbReference type="AlphaFoldDB" id="A0A2G9UW04"/>
<organism evidence="2 3">
    <name type="scientific">Teladorsagia circumcincta</name>
    <name type="common">Brown stomach worm</name>
    <name type="synonym">Ostertagia circumcincta</name>
    <dbReference type="NCBI Taxonomy" id="45464"/>
    <lineage>
        <taxon>Eukaryota</taxon>
        <taxon>Metazoa</taxon>
        <taxon>Ecdysozoa</taxon>
        <taxon>Nematoda</taxon>
        <taxon>Chromadorea</taxon>
        <taxon>Rhabditida</taxon>
        <taxon>Rhabditina</taxon>
        <taxon>Rhabditomorpha</taxon>
        <taxon>Strongyloidea</taxon>
        <taxon>Trichostrongylidae</taxon>
        <taxon>Teladorsagia</taxon>
    </lineage>
</organism>
<dbReference type="Proteomes" id="UP000230423">
    <property type="component" value="Unassembled WGS sequence"/>
</dbReference>
<name>A0A2G9UW04_TELCI</name>
<keyword evidence="3" id="KW-1185">Reference proteome</keyword>
<evidence type="ECO:0000313" key="2">
    <source>
        <dbReference type="EMBL" id="PIO74326.1"/>
    </source>
</evidence>
<sequence>MEHLGHGHKSESHAVEEEEISSESLTATDSPGRIEDFVEEHEEGIERLYVTASEDVRHVIGEKLKASSDGCSKLQGKGSKEAYHCLRKIDDVLSKALTIIAGTKEPNDYRELHPKGNIKEQEMTKQLGAISAESRSEMEPKETETRTPTHHIPPTTECDTNDTNVAVMCDVCGQMEPVVCELGVRRAMIDWMLCDDCGTWVHMSCAKTRECSSCREGYFELDHPVVIAKKRSES</sequence>
<evidence type="ECO:0000256" key="1">
    <source>
        <dbReference type="SAM" id="MobiDB-lite"/>
    </source>
</evidence>
<proteinExistence type="predicted"/>
<evidence type="ECO:0000313" key="3">
    <source>
        <dbReference type="Proteomes" id="UP000230423"/>
    </source>
</evidence>
<accession>A0A2G9UW04</accession>
<gene>
    <name evidence="2" type="ORF">TELCIR_03669</name>
</gene>
<dbReference type="EMBL" id="KZ345299">
    <property type="protein sequence ID" value="PIO74326.1"/>
    <property type="molecule type" value="Genomic_DNA"/>
</dbReference>
<reference evidence="2 3" key="1">
    <citation type="submission" date="2015-09" db="EMBL/GenBank/DDBJ databases">
        <title>Draft genome of the parasitic nematode Teladorsagia circumcincta isolate WARC Sus (inbred).</title>
        <authorList>
            <person name="Mitreva M."/>
        </authorList>
    </citation>
    <scope>NUCLEOTIDE SEQUENCE [LARGE SCALE GENOMIC DNA]</scope>
    <source>
        <strain evidence="2 3">S</strain>
    </source>
</reference>
<feature type="compositionally biased region" description="Basic and acidic residues" evidence="1">
    <location>
        <begin position="1"/>
        <end position="15"/>
    </location>
</feature>
<feature type="region of interest" description="Disordered" evidence="1">
    <location>
        <begin position="1"/>
        <end position="33"/>
    </location>
</feature>
<protein>
    <submittedName>
        <fullName evidence="2">Uncharacterized protein</fullName>
    </submittedName>
</protein>
<dbReference type="OrthoDB" id="79252at2759"/>
<feature type="compositionally biased region" description="Basic and acidic residues" evidence="1">
    <location>
        <begin position="134"/>
        <end position="147"/>
    </location>
</feature>